<name>A0A0G0YZB7_9BACT</name>
<dbReference type="AlphaFoldDB" id="A0A0G0YZB7"/>
<organism evidence="1 2">
    <name type="scientific">Candidatus Kuenenbacteria bacterium GW2011_GWA2_42_15</name>
    <dbReference type="NCBI Taxonomy" id="1618677"/>
    <lineage>
        <taxon>Bacteria</taxon>
        <taxon>Candidatus Kueneniibacteriota</taxon>
    </lineage>
</organism>
<dbReference type="Proteomes" id="UP000034516">
    <property type="component" value="Unassembled WGS sequence"/>
</dbReference>
<proteinExistence type="predicted"/>
<gene>
    <name evidence="1" type="ORF">UV02_C0022G0015</name>
</gene>
<sequence length="61" mass="6684">MVGHRPLEASILVPCPPLLELELGDRLMVGLWTLDPSIQVRILVSQLRLWQAGNPGPAGMK</sequence>
<comment type="caution">
    <text evidence="1">The sequence shown here is derived from an EMBL/GenBank/DDBJ whole genome shotgun (WGS) entry which is preliminary data.</text>
</comment>
<evidence type="ECO:0000313" key="1">
    <source>
        <dbReference type="EMBL" id="KKS41905.1"/>
    </source>
</evidence>
<dbReference type="EMBL" id="LCCW01000022">
    <property type="protein sequence ID" value="KKS41905.1"/>
    <property type="molecule type" value="Genomic_DNA"/>
</dbReference>
<protein>
    <submittedName>
        <fullName evidence="1">Uncharacterized protein</fullName>
    </submittedName>
</protein>
<evidence type="ECO:0000313" key="2">
    <source>
        <dbReference type="Proteomes" id="UP000034516"/>
    </source>
</evidence>
<reference evidence="1 2" key="1">
    <citation type="journal article" date="2015" name="Nature">
        <title>rRNA introns, odd ribosomes, and small enigmatic genomes across a large radiation of phyla.</title>
        <authorList>
            <person name="Brown C.T."/>
            <person name="Hug L.A."/>
            <person name="Thomas B.C."/>
            <person name="Sharon I."/>
            <person name="Castelle C.J."/>
            <person name="Singh A."/>
            <person name="Wilkins M.J."/>
            <person name="Williams K.H."/>
            <person name="Banfield J.F."/>
        </authorList>
    </citation>
    <scope>NUCLEOTIDE SEQUENCE [LARGE SCALE GENOMIC DNA]</scope>
</reference>
<accession>A0A0G0YZB7</accession>